<evidence type="ECO:0000313" key="2">
    <source>
        <dbReference type="Proteomes" id="UP000028837"/>
    </source>
</evidence>
<evidence type="ECO:0000313" key="1">
    <source>
        <dbReference type="EMBL" id="KFG31841.1"/>
    </source>
</evidence>
<dbReference type="AlphaFoldDB" id="A0A086JI73"/>
<sequence>MFFFITCSPHRPHVRRFLQTHPIRPSLLLTTSLDLFLTILLVVRHFVPFGLLSRSRREVAPCRSLPSTSDAENEHIACFPNSPVTFSTDPSLTAVFWHSRGWTRDAESTSSPALGDCKSSVVRSSPIGIFTGELLPDPDFPVGKLVTGTDAHFRSFANPVSLLSPRRSVFCCR</sequence>
<comment type="caution">
    <text evidence="1">The sequence shown here is derived from an EMBL/GenBank/DDBJ whole genome shotgun (WGS) entry which is preliminary data.</text>
</comment>
<dbReference type="Proteomes" id="UP000028837">
    <property type="component" value="Unassembled WGS sequence"/>
</dbReference>
<protein>
    <submittedName>
        <fullName evidence="1">Uncharacterized protein</fullName>
    </submittedName>
</protein>
<proteinExistence type="predicted"/>
<reference evidence="1 2" key="1">
    <citation type="submission" date="2014-02" db="EMBL/GenBank/DDBJ databases">
        <authorList>
            <person name="Sibley D."/>
            <person name="Venepally P."/>
            <person name="Karamycheva S."/>
            <person name="Hadjithomas M."/>
            <person name="Khan A."/>
            <person name="Brunk B."/>
            <person name="Roos D."/>
            <person name="Caler E."/>
            <person name="Lorenzi H."/>
        </authorList>
    </citation>
    <scope>NUCLEOTIDE SEQUENCE [LARGE SCALE GENOMIC DNA]</scope>
    <source>
        <strain evidence="1 2">GAB2-2007-GAL-DOM2</strain>
    </source>
</reference>
<dbReference type="VEuPathDB" id="ToxoDB:TGDOM2_293256"/>
<accession>A0A086JI73</accession>
<gene>
    <name evidence="1" type="ORF">TGDOM2_293256</name>
</gene>
<organism evidence="1 2">
    <name type="scientific">Toxoplasma gondii GAB2-2007-GAL-DOM2</name>
    <dbReference type="NCBI Taxonomy" id="1130820"/>
    <lineage>
        <taxon>Eukaryota</taxon>
        <taxon>Sar</taxon>
        <taxon>Alveolata</taxon>
        <taxon>Apicomplexa</taxon>
        <taxon>Conoidasida</taxon>
        <taxon>Coccidia</taxon>
        <taxon>Eucoccidiorida</taxon>
        <taxon>Eimeriorina</taxon>
        <taxon>Sarcocystidae</taxon>
        <taxon>Toxoplasma</taxon>
    </lineage>
</organism>
<name>A0A086JI73_TOXGO</name>
<dbReference type="EMBL" id="AHZU02001486">
    <property type="protein sequence ID" value="KFG31841.1"/>
    <property type="molecule type" value="Genomic_DNA"/>
</dbReference>